<sequence length="100" mass="11247">MANSDCAGCRWQRLVWLFYFYAAHVMGKTINMRVDATGQIGTEGLDAWNPRRVQEAIEILNGSGWQAIRMDPRDSGSLADASEHVVLRTAARYRMKTTPS</sequence>
<protein>
    <submittedName>
        <fullName evidence="1">Uncharacterized protein</fullName>
    </submittedName>
</protein>
<gene>
    <name evidence="1" type="ORF">SPIL2461_LOCUS15924</name>
</gene>
<evidence type="ECO:0000313" key="1">
    <source>
        <dbReference type="EMBL" id="CAE7600021.1"/>
    </source>
</evidence>
<name>A0A812V5S8_SYMPI</name>
<accession>A0A812V5S8</accession>
<dbReference type="AlphaFoldDB" id="A0A812V5S8"/>
<evidence type="ECO:0000313" key="2">
    <source>
        <dbReference type="Proteomes" id="UP000649617"/>
    </source>
</evidence>
<keyword evidence="2" id="KW-1185">Reference proteome</keyword>
<proteinExistence type="predicted"/>
<reference evidence="1" key="1">
    <citation type="submission" date="2021-02" db="EMBL/GenBank/DDBJ databases">
        <authorList>
            <person name="Dougan E. K."/>
            <person name="Rhodes N."/>
            <person name="Thang M."/>
            <person name="Chan C."/>
        </authorList>
    </citation>
    <scope>NUCLEOTIDE SEQUENCE</scope>
</reference>
<comment type="caution">
    <text evidence="1">The sequence shown here is derived from an EMBL/GenBank/DDBJ whole genome shotgun (WGS) entry which is preliminary data.</text>
</comment>
<organism evidence="1 2">
    <name type="scientific">Symbiodinium pilosum</name>
    <name type="common">Dinoflagellate</name>
    <dbReference type="NCBI Taxonomy" id="2952"/>
    <lineage>
        <taxon>Eukaryota</taxon>
        <taxon>Sar</taxon>
        <taxon>Alveolata</taxon>
        <taxon>Dinophyceae</taxon>
        <taxon>Suessiales</taxon>
        <taxon>Symbiodiniaceae</taxon>
        <taxon>Symbiodinium</taxon>
    </lineage>
</organism>
<dbReference type="Proteomes" id="UP000649617">
    <property type="component" value="Unassembled WGS sequence"/>
</dbReference>
<dbReference type="EMBL" id="CAJNIZ010040169">
    <property type="protein sequence ID" value="CAE7600021.1"/>
    <property type="molecule type" value="Genomic_DNA"/>
</dbReference>